<dbReference type="Proteomes" id="UP000004047">
    <property type="component" value="Unassembled WGS sequence"/>
</dbReference>
<proteinExistence type="predicted"/>
<gene>
    <name evidence="1" type="ORF">MICAK_3800003</name>
</gene>
<sequence length="38" mass="4384">MNPGIVTLFGYGLRFGRKMLTVIFKQQLYIIFSQQSST</sequence>
<organism evidence="1 2">
    <name type="scientific">Microcystis aeruginosa PCC 9701</name>
    <dbReference type="NCBI Taxonomy" id="721123"/>
    <lineage>
        <taxon>Bacteria</taxon>
        <taxon>Bacillati</taxon>
        <taxon>Cyanobacteriota</taxon>
        <taxon>Cyanophyceae</taxon>
        <taxon>Oscillatoriophycideae</taxon>
        <taxon>Chroococcales</taxon>
        <taxon>Microcystaceae</taxon>
        <taxon>Microcystis</taxon>
    </lineage>
</organism>
<name>I4IUQ0_MICAE</name>
<protein>
    <submittedName>
        <fullName evidence="1">Uncharacterized protein</fullName>
    </submittedName>
</protein>
<reference evidence="1 2" key="1">
    <citation type="submission" date="2012-04" db="EMBL/GenBank/DDBJ databases">
        <authorList>
            <person name="Genoscope - CEA"/>
        </authorList>
    </citation>
    <scope>NUCLEOTIDE SEQUENCE [LARGE SCALE GENOMIC DNA]</scope>
    <source>
        <strain evidence="1 2">9701</strain>
    </source>
</reference>
<comment type="caution">
    <text evidence="1">The sequence shown here is derived from an EMBL/GenBank/DDBJ whole genome shotgun (WGS) entry which is preliminary data.</text>
</comment>
<accession>I4IUQ0</accession>
<evidence type="ECO:0000313" key="1">
    <source>
        <dbReference type="EMBL" id="CCI38024.1"/>
    </source>
</evidence>
<dbReference type="AlphaFoldDB" id="I4IUQ0"/>
<evidence type="ECO:0000313" key="2">
    <source>
        <dbReference type="Proteomes" id="UP000004047"/>
    </source>
</evidence>
<dbReference type="HOGENOM" id="CLU_3330217_0_0_3"/>
<dbReference type="EMBL" id="CAIQ01000313">
    <property type="protein sequence ID" value="CCI38024.1"/>
    <property type="molecule type" value="Genomic_DNA"/>
</dbReference>